<dbReference type="KEGG" id="rher:EHE19_000875"/>
<evidence type="ECO:0000256" key="1">
    <source>
        <dbReference type="ARBA" id="ARBA00022737"/>
    </source>
</evidence>
<dbReference type="Proteomes" id="UP000306409">
    <property type="component" value="Chromosome"/>
</dbReference>
<keyword evidence="1" id="KW-0677">Repeat</keyword>
<proteinExistence type="predicted"/>
<dbReference type="FunFam" id="3.40.50.300:FF:000309">
    <property type="entry name" value="ABC transporter ATP-binding protein"/>
    <property type="match status" value="1"/>
</dbReference>
<keyword evidence="8" id="KW-1185">Reference proteome</keyword>
<feature type="domain" description="ABC transporter" evidence="6">
    <location>
        <begin position="4"/>
        <end position="255"/>
    </location>
</feature>
<dbReference type="PROSITE" id="PS00211">
    <property type="entry name" value="ABC_TRANSPORTER_1"/>
    <property type="match status" value="1"/>
</dbReference>
<dbReference type="CDD" id="cd03221">
    <property type="entry name" value="ABCF_EF-3"/>
    <property type="match status" value="2"/>
</dbReference>
<dbReference type="InterPro" id="IPR027417">
    <property type="entry name" value="P-loop_NTPase"/>
</dbReference>
<dbReference type="InterPro" id="IPR003593">
    <property type="entry name" value="AAA+_ATPase"/>
</dbReference>
<dbReference type="Gene3D" id="1.10.287.380">
    <property type="entry name" value="Valyl-tRNA synthetase, C-terminal domain"/>
    <property type="match status" value="1"/>
</dbReference>
<feature type="domain" description="ABC transporter" evidence="6">
    <location>
        <begin position="319"/>
        <end position="537"/>
    </location>
</feature>
<dbReference type="GO" id="GO:0005524">
    <property type="term" value="F:ATP binding"/>
    <property type="evidence" value="ECO:0007669"/>
    <property type="project" value="UniProtKB-KW"/>
</dbReference>
<feature type="region of interest" description="Disordered" evidence="5">
    <location>
        <begin position="540"/>
        <end position="561"/>
    </location>
</feature>
<protein>
    <submittedName>
        <fullName evidence="7">ABC-F family ATP-binding cassette domain-containing protein</fullName>
    </submittedName>
</protein>
<dbReference type="InterPro" id="IPR051309">
    <property type="entry name" value="ABCF_ATPase"/>
</dbReference>
<feature type="coiled-coil region" evidence="4">
    <location>
        <begin position="575"/>
        <end position="626"/>
    </location>
</feature>
<dbReference type="OrthoDB" id="9801441at2"/>
<dbReference type="GO" id="GO:0016887">
    <property type="term" value="F:ATP hydrolysis activity"/>
    <property type="evidence" value="ECO:0007669"/>
    <property type="project" value="InterPro"/>
</dbReference>
<dbReference type="InterPro" id="IPR003439">
    <property type="entry name" value="ABC_transporter-like_ATP-bd"/>
</dbReference>
<dbReference type="PANTHER" id="PTHR42855:SF1">
    <property type="entry name" value="ABC TRANSPORTER DOMAIN-CONTAINING PROTEIN"/>
    <property type="match status" value="1"/>
</dbReference>
<evidence type="ECO:0000313" key="8">
    <source>
        <dbReference type="Proteomes" id="UP000306409"/>
    </source>
</evidence>
<evidence type="ECO:0000313" key="7">
    <source>
        <dbReference type="EMBL" id="QNU67140.1"/>
    </source>
</evidence>
<dbReference type="PROSITE" id="PS50893">
    <property type="entry name" value="ABC_TRANSPORTER_2"/>
    <property type="match status" value="2"/>
</dbReference>
<organism evidence="7 8">
    <name type="scientific">Ruminiclostridium herbifermentans</name>
    <dbReference type="NCBI Taxonomy" id="2488810"/>
    <lineage>
        <taxon>Bacteria</taxon>
        <taxon>Bacillati</taxon>
        <taxon>Bacillota</taxon>
        <taxon>Clostridia</taxon>
        <taxon>Eubacteriales</taxon>
        <taxon>Oscillospiraceae</taxon>
        <taxon>Ruminiclostridium</taxon>
    </lineage>
</organism>
<dbReference type="InterPro" id="IPR017871">
    <property type="entry name" value="ABC_transporter-like_CS"/>
</dbReference>
<evidence type="ECO:0000256" key="5">
    <source>
        <dbReference type="SAM" id="MobiDB-lite"/>
    </source>
</evidence>
<dbReference type="AlphaFoldDB" id="A0A4U7JGU3"/>
<dbReference type="Pfam" id="PF16326">
    <property type="entry name" value="ABC_tran_CTD"/>
    <property type="match status" value="1"/>
</dbReference>
<dbReference type="InterPro" id="IPR037118">
    <property type="entry name" value="Val-tRNA_synth_C_sf"/>
</dbReference>
<sequence>MNILSAEDISKSYSEKILFNNISLGISDGDKIGLIGINGTGKSTLLKVLAGLENTDTGRIIKGNSVRIGYLEQSPSFEPGTTVLEQVFAGPTPIMQLLREYQLVLRKSEQNPEDSNLQKQLLGLMNKMDSLNAWSIESEAKTILTKLGIDDFNADVATLSGGQRKRIAMAGALINPTELLILDEPTNHIDNDSVDWLEKYLNTRKGALLMVTHDRYFLERVANRIIELDHGKLYSYQANYSKFLEMKAEREELMQASERKRQNLLRNELEWIRRGAQARSTKQKARIERFEKLQEIESPIQDDNVEIQVGASRLGRKIIEIENIQKAYGENRVINDFSYILLRDDRIGIIGKNGIGKSTLLGIITGQIKPDKGKVEVGDTVKIGFFTQENVDMDQNLRVIDYIKQVAENIETKNGSISASQMLERFLFPPNVQWTPISKLSGGEKRRLYLLKILMGAPNILLLDEPTNDLDIQTLTILESYLDEFSGAVIAVSHDRYFLDRIATKIFSFEGDGNIKKYSGNYSDYREYVMNQVQSEEIPKKTADVKQDSNSQNKVDRHGQKERPLKFTFKEQKEFEEIDSIIANQESQLKKIQEEIDKASSDFEKLQELLAKQQQLEEQLEYSMERWTYLYELADKIEKSKIGKNKGE</sequence>
<reference evidence="7 8" key="1">
    <citation type="submission" date="2020-09" db="EMBL/GenBank/DDBJ databases">
        <title>Characterization and genome sequencing of Ruminiclostridium sp. nov. MA18.</title>
        <authorList>
            <person name="Rettenmaier R."/>
            <person name="Kowollik M.-L."/>
            <person name="Liebl W."/>
            <person name="Zverlov V."/>
        </authorList>
    </citation>
    <scope>NUCLEOTIDE SEQUENCE [LARGE SCALE GENOMIC DNA]</scope>
    <source>
        <strain evidence="7 8">MA18</strain>
    </source>
</reference>
<dbReference type="Gene3D" id="3.40.50.300">
    <property type="entry name" value="P-loop containing nucleotide triphosphate hydrolases"/>
    <property type="match status" value="2"/>
</dbReference>
<evidence type="ECO:0000256" key="3">
    <source>
        <dbReference type="ARBA" id="ARBA00022840"/>
    </source>
</evidence>
<keyword evidence="4" id="KW-0175">Coiled coil</keyword>
<keyword evidence="2" id="KW-0547">Nucleotide-binding</keyword>
<evidence type="ECO:0000259" key="6">
    <source>
        <dbReference type="PROSITE" id="PS50893"/>
    </source>
</evidence>
<evidence type="ECO:0000256" key="2">
    <source>
        <dbReference type="ARBA" id="ARBA00022741"/>
    </source>
</evidence>
<gene>
    <name evidence="7" type="ORF">EHE19_000875</name>
</gene>
<dbReference type="SUPFAM" id="SSF52540">
    <property type="entry name" value="P-loop containing nucleoside triphosphate hydrolases"/>
    <property type="match status" value="2"/>
</dbReference>
<dbReference type="InterPro" id="IPR032781">
    <property type="entry name" value="ABC_tran_Xtn"/>
</dbReference>
<name>A0A4U7JGU3_9FIRM</name>
<dbReference type="PANTHER" id="PTHR42855">
    <property type="entry name" value="ABC TRANSPORTER ATP-BINDING SUBUNIT"/>
    <property type="match status" value="1"/>
</dbReference>
<keyword evidence="3 7" id="KW-0067">ATP-binding</keyword>
<dbReference type="EMBL" id="CP061336">
    <property type="protein sequence ID" value="QNU67140.1"/>
    <property type="molecule type" value="Genomic_DNA"/>
</dbReference>
<dbReference type="SMART" id="SM00382">
    <property type="entry name" value="AAA"/>
    <property type="match status" value="2"/>
</dbReference>
<dbReference type="GO" id="GO:0003677">
    <property type="term" value="F:DNA binding"/>
    <property type="evidence" value="ECO:0007669"/>
    <property type="project" value="InterPro"/>
</dbReference>
<dbReference type="RefSeq" id="WP_137697205.1">
    <property type="nucleotide sequence ID" value="NZ_CP061336.1"/>
</dbReference>
<accession>A0A4U7JGU3</accession>
<evidence type="ECO:0000256" key="4">
    <source>
        <dbReference type="SAM" id="Coils"/>
    </source>
</evidence>
<dbReference type="FunFam" id="3.40.50.300:FF:000011">
    <property type="entry name" value="Putative ABC transporter ATP-binding component"/>
    <property type="match status" value="1"/>
</dbReference>
<dbReference type="InterPro" id="IPR032524">
    <property type="entry name" value="ABC_tran_C"/>
</dbReference>
<dbReference type="Pfam" id="PF12848">
    <property type="entry name" value="ABC_tran_Xtn"/>
    <property type="match status" value="1"/>
</dbReference>
<dbReference type="Pfam" id="PF00005">
    <property type="entry name" value="ABC_tran"/>
    <property type="match status" value="2"/>
</dbReference>